<organism evidence="2 3">
    <name type="scientific">Actinocrispum wychmicini</name>
    <dbReference type="NCBI Taxonomy" id="1213861"/>
    <lineage>
        <taxon>Bacteria</taxon>
        <taxon>Bacillati</taxon>
        <taxon>Actinomycetota</taxon>
        <taxon>Actinomycetes</taxon>
        <taxon>Pseudonocardiales</taxon>
        <taxon>Pseudonocardiaceae</taxon>
        <taxon>Actinocrispum</taxon>
    </lineage>
</organism>
<dbReference type="Gene3D" id="1.25.40.10">
    <property type="entry name" value="Tetratricopeptide repeat domain"/>
    <property type="match status" value="1"/>
</dbReference>
<gene>
    <name evidence="2" type="ORF">EV192_101956</name>
</gene>
<dbReference type="EMBL" id="SLWS01000001">
    <property type="protein sequence ID" value="TCO65168.1"/>
    <property type="molecule type" value="Genomic_DNA"/>
</dbReference>
<comment type="caution">
    <text evidence="2">The sequence shown here is derived from an EMBL/GenBank/DDBJ whole genome shotgun (WGS) entry which is preliminary data.</text>
</comment>
<keyword evidence="3" id="KW-1185">Reference proteome</keyword>
<accession>A0A4R2K5U1</accession>
<evidence type="ECO:0000313" key="3">
    <source>
        <dbReference type="Proteomes" id="UP000295680"/>
    </source>
</evidence>
<evidence type="ECO:0000259" key="1">
    <source>
        <dbReference type="Pfam" id="PF12770"/>
    </source>
</evidence>
<dbReference type="RefSeq" id="WP_165960208.1">
    <property type="nucleotide sequence ID" value="NZ_SLWS01000001.1"/>
</dbReference>
<dbReference type="Proteomes" id="UP000295680">
    <property type="component" value="Unassembled WGS sequence"/>
</dbReference>
<proteinExistence type="predicted"/>
<name>A0A4R2K5U1_9PSEU</name>
<dbReference type="InterPro" id="IPR011990">
    <property type="entry name" value="TPR-like_helical_dom_sf"/>
</dbReference>
<dbReference type="AlphaFoldDB" id="A0A4R2K5U1"/>
<feature type="domain" description="CHAT" evidence="1">
    <location>
        <begin position="515"/>
        <end position="644"/>
    </location>
</feature>
<dbReference type="InterPro" id="IPR024983">
    <property type="entry name" value="CHAT_dom"/>
</dbReference>
<protein>
    <submittedName>
        <fullName evidence="2">CHAT domain-containing protein</fullName>
    </submittedName>
</protein>
<dbReference type="SUPFAM" id="SSF48452">
    <property type="entry name" value="TPR-like"/>
    <property type="match status" value="1"/>
</dbReference>
<sequence length="656" mass="70257">MSHHTALAHVERGDFVSAHKVLRANDSGDAWLTAAWVALERGNTRGCARALAKAAERGAPAARVRCLHGLRLCATGSYPLAVVTLSQAAQDLGSDPRWLANALVGKGIALGYLLRLAEADASFAAAQEILVGLGEDERAATCVHNRGFVALQGGDVPLALALFDKASDGLRKGRAEALVDRASALATAGMIRDATAVLDEAERLLVGRASRLAEVAVATGYCALWAGDLRSAAREAQRAQDLFRRQRRPAWVAVADALALRIELAARQGRECVELFAAVRRVWRRCLKWGRLVEAAELLVASGNPEFLRIVAAQRRAPVPRLRALRWLARARVATDNRRLFAACRAGMRASPEFTDEFVATALRAARRPRDILGWLEPGVDLAAFGARAFVRFAVHDGELLACSVVRQRIQVHRLGPDGTAEVNAFRLRLKAGRHDGEALDRRLFGTLELGDRELVIVPAKGMSGLVWAALPTCAGRPVSVVPSAAAWVAASRVGPGVGTVSVTGPELVHASREVTMLGHDTQESTVDSALAAMEGVDVAHVAAHGRFRLDAPLFSSLQLADGELYVHDLRQLTRTPRILVLSACEVARAEAVAKIVLERGTQALIASTLPVPDEQAVDLVTTFHRRLRLGDSPAHALAEAQRAHGHLGFSCFGAG</sequence>
<dbReference type="Pfam" id="PF12770">
    <property type="entry name" value="CHAT"/>
    <property type="match status" value="1"/>
</dbReference>
<reference evidence="2 3" key="1">
    <citation type="submission" date="2019-03" db="EMBL/GenBank/DDBJ databases">
        <title>Genomic Encyclopedia of Type Strains, Phase IV (KMG-IV): sequencing the most valuable type-strain genomes for metagenomic binning, comparative biology and taxonomic classification.</title>
        <authorList>
            <person name="Goeker M."/>
        </authorList>
    </citation>
    <scope>NUCLEOTIDE SEQUENCE [LARGE SCALE GENOMIC DNA]</scope>
    <source>
        <strain evidence="2 3">DSM 45934</strain>
    </source>
</reference>
<evidence type="ECO:0000313" key="2">
    <source>
        <dbReference type="EMBL" id="TCO65168.1"/>
    </source>
</evidence>